<organism evidence="2 3">
    <name type="scientific">Linum trigynum</name>
    <dbReference type="NCBI Taxonomy" id="586398"/>
    <lineage>
        <taxon>Eukaryota</taxon>
        <taxon>Viridiplantae</taxon>
        <taxon>Streptophyta</taxon>
        <taxon>Embryophyta</taxon>
        <taxon>Tracheophyta</taxon>
        <taxon>Spermatophyta</taxon>
        <taxon>Magnoliopsida</taxon>
        <taxon>eudicotyledons</taxon>
        <taxon>Gunneridae</taxon>
        <taxon>Pentapetalae</taxon>
        <taxon>rosids</taxon>
        <taxon>fabids</taxon>
        <taxon>Malpighiales</taxon>
        <taxon>Linaceae</taxon>
        <taxon>Linum</taxon>
    </lineage>
</organism>
<reference evidence="2 3" key="1">
    <citation type="submission" date="2024-04" db="EMBL/GenBank/DDBJ databases">
        <authorList>
            <person name="Fracassetti M."/>
        </authorList>
    </citation>
    <scope>NUCLEOTIDE SEQUENCE [LARGE SCALE GENOMIC DNA]</scope>
</reference>
<dbReference type="EMBL" id="OZ034822">
    <property type="protein sequence ID" value="CAL1412559.1"/>
    <property type="molecule type" value="Genomic_DNA"/>
</dbReference>
<dbReference type="Proteomes" id="UP001497516">
    <property type="component" value="Chromosome 9"/>
</dbReference>
<accession>A0AAV2GPE5</accession>
<gene>
    <name evidence="2" type="ORF">LTRI10_LOCUS51845</name>
</gene>
<protein>
    <submittedName>
        <fullName evidence="2">Uncharacterized protein</fullName>
    </submittedName>
</protein>
<evidence type="ECO:0000313" key="2">
    <source>
        <dbReference type="EMBL" id="CAL1412559.1"/>
    </source>
</evidence>
<evidence type="ECO:0000256" key="1">
    <source>
        <dbReference type="SAM" id="MobiDB-lite"/>
    </source>
</evidence>
<evidence type="ECO:0000313" key="3">
    <source>
        <dbReference type="Proteomes" id="UP001497516"/>
    </source>
</evidence>
<name>A0AAV2GPE5_9ROSI</name>
<sequence>MDVYEEFIPRVTKLVTSAFIRVFVRLPGFRRAHVVYSSGIITICGKRPLEGEHRWMHFETKIKIRSDFDTEKFDVWLRYSLLTVEIPRSKSSSAAAESTQLAEPVVILLQLTVASGEENSVAEGMEETAAAKEKGSSRLEEGAEDKAASELPPLEEMARDCGVNTTGESIGSVQAPLASVYTHDRVATTIVSLVGIIGGSKTDQRTTTSNLAATVHQPPVNPKKEPMTQLNDQLPHPTIDWNSSHAGENTSSFRYWKTCSGIGHGESARKGSSLNWRYRRRWERFKKSRAGIALYHVASMVRATDKKKQREALDLVLQLLKYNDNDGNPCPNVFWRDALVLKRVVVKLKNKEDSLGLLCLRPRQKLPIRSQLAKSIRVEDPMLTRDARYGGRHGATWMEKMEASDGELPQASPEKKKAGRPIRELEMVVTKSMKLLVSKNRYFLWIQGAKAWGSSGASVEACGWRLWHGGVVDIYPLLLMMEARRMAGPLIIEEVAIRVDKFPLMAEPPEKLVWGGAAECQKERATYWSWEFQEKSPKWHSERRNVELCAAVCGKKAIYQLNKMEFTSARDDSGSGTGKASYNQNFTGYELRVRIFGVESKLLGSSVPIEGSAETGVIVAASKEFLDYSNVLVVAEFCSGSQDKLLLGFYDSVPLYAIDVKRVPRADQNTLANQKLKESLCGPIGVPIDIIGADGRWRTVVDGVGLCGKYLEWGKRMFTKAGKWKFGLLCISHRMMCTGKFVRVLERKWKRRKSKWMTTRKMEKWGQSVNLEDKVVFKEEEMIETYGFYNYYYYYEDFSC</sequence>
<dbReference type="AlphaFoldDB" id="A0AAV2GPE5"/>
<proteinExistence type="predicted"/>
<keyword evidence="3" id="KW-1185">Reference proteome</keyword>
<feature type="region of interest" description="Disordered" evidence="1">
    <location>
        <begin position="119"/>
        <end position="149"/>
    </location>
</feature>
<feature type="compositionally biased region" description="Basic and acidic residues" evidence="1">
    <location>
        <begin position="129"/>
        <end position="148"/>
    </location>
</feature>